<reference evidence="3 4" key="1">
    <citation type="submission" date="2020-08" db="EMBL/GenBank/DDBJ databases">
        <title>Sequencing the genomes of 1000 actinobacteria strains.</title>
        <authorList>
            <person name="Klenk H.-P."/>
        </authorList>
    </citation>
    <scope>NUCLEOTIDE SEQUENCE [LARGE SCALE GENOMIC DNA]</scope>
    <source>
        <strain evidence="3 4">DSM 105784</strain>
    </source>
</reference>
<dbReference type="InterPro" id="IPR023393">
    <property type="entry name" value="START-like_dom_sf"/>
</dbReference>
<dbReference type="RefSeq" id="WP_184236149.1">
    <property type="nucleotide sequence ID" value="NZ_JACHMJ010000001.1"/>
</dbReference>
<evidence type="ECO:0000256" key="1">
    <source>
        <dbReference type="ARBA" id="ARBA00006817"/>
    </source>
</evidence>
<proteinExistence type="inferred from homology"/>
<dbReference type="Pfam" id="PF08327">
    <property type="entry name" value="AHSA1"/>
    <property type="match status" value="1"/>
</dbReference>
<protein>
    <submittedName>
        <fullName evidence="3">Uncharacterized protein YndB with AHSA1/START domain</fullName>
    </submittedName>
</protein>
<comment type="caution">
    <text evidence="3">The sequence shown here is derived from an EMBL/GenBank/DDBJ whole genome shotgun (WGS) entry which is preliminary data.</text>
</comment>
<sequence length="154" mass="17101">MTDTPPAVIDEETWSVTRTVRIDAPRSRVWAAITDPAQISQWFGQRTVFDRVAVGGSGHFFFDGYGENPVVIVEFQPESAFGYRWGIRDEPIRDDNSTLVRFTLDDEGEGTVLSVVETGFGELAGDDDARRAHLDEHRGGWDSEIDELLALVGA</sequence>
<keyword evidence="4" id="KW-1185">Reference proteome</keyword>
<evidence type="ECO:0000313" key="4">
    <source>
        <dbReference type="Proteomes" id="UP000536685"/>
    </source>
</evidence>
<dbReference type="InterPro" id="IPR013538">
    <property type="entry name" value="ASHA1/2-like_C"/>
</dbReference>
<evidence type="ECO:0000313" key="3">
    <source>
        <dbReference type="EMBL" id="MBB5843431.1"/>
    </source>
</evidence>
<comment type="similarity">
    <text evidence="1">Belongs to the AHA1 family.</text>
</comment>
<evidence type="ECO:0000259" key="2">
    <source>
        <dbReference type="Pfam" id="PF08327"/>
    </source>
</evidence>
<dbReference type="SUPFAM" id="SSF55961">
    <property type="entry name" value="Bet v1-like"/>
    <property type="match status" value="1"/>
</dbReference>
<dbReference type="EMBL" id="JACHMJ010000001">
    <property type="protein sequence ID" value="MBB5843431.1"/>
    <property type="molecule type" value="Genomic_DNA"/>
</dbReference>
<organism evidence="3 4">
    <name type="scientific">Conyzicola lurida</name>
    <dbReference type="NCBI Taxonomy" id="1172621"/>
    <lineage>
        <taxon>Bacteria</taxon>
        <taxon>Bacillati</taxon>
        <taxon>Actinomycetota</taxon>
        <taxon>Actinomycetes</taxon>
        <taxon>Micrococcales</taxon>
        <taxon>Microbacteriaceae</taxon>
        <taxon>Conyzicola</taxon>
    </lineage>
</organism>
<dbReference type="Proteomes" id="UP000536685">
    <property type="component" value="Unassembled WGS sequence"/>
</dbReference>
<feature type="domain" description="Activator of Hsp90 ATPase homologue 1/2-like C-terminal" evidence="2">
    <location>
        <begin position="23"/>
        <end position="152"/>
    </location>
</feature>
<dbReference type="Gene3D" id="3.30.530.20">
    <property type="match status" value="1"/>
</dbReference>
<dbReference type="AlphaFoldDB" id="A0A841ANW4"/>
<gene>
    <name evidence="3" type="ORF">HD599_001754</name>
</gene>
<name>A0A841ANW4_9MICO</name>
<accession>A0A841ANW4</accession>